<dbReference type="SUPFAM" id="SSF51735">
    <property type="entry name" value="NAD(P)-binding Rossmann-fold domains"/>
    <property type="match status" value="1"/>
</dbReference>
<gene>
    <name evidence="2" type="ORF">CBW24_11940</name>
</gene>
<dbReference type="Proteomes" id="UP000219050">
    <property type="component" value="Chromosome"/>
</dbReference>
<dbReference type="Gene3D" id="3.40.50.720">
    <property type="entry name" value="NAD(P)-binding Rossmann-like Domain"/>
    <property type="match status" value="1"/>
</dbReference>
<dbReference type="Pfam" id="PF03446">
    <property type="entry name" value="NAD_binding_2"/>
    <property type="match status" value="1"/>
</dbReference>
<evidence type="ECO:0000313" key="3">
    <source>
        <dbReference type="Proteomes" id="UP000219050"/>
    </source>
</evidence>
<evidence type="ECO:0000313" key="2">
    <source>
        <dbReference type="EMBL" id="ATI42647.1"/>
    </source>
</evidence>
<dbReference type="OrthoDB" id="5524287at2"/>
<dbReference type="KEGG" id="cmag:CBW24_11940"/>
<evidence type="ECO:0000259" key="1">
    <source>
        <dbReference type="Pfam" id="PF03446"/>
    </source>
</evidence>
<name>A0A291M1A5_9RHOB</name>
<dbReference type="InterPro" id="IPR036291">
    <property type="entry name" value="NAD(P)-bd_dom_sf"/>
</dbReference>
<dbReference type="EMBL" id="CP021404">
    <property type="protein sequence ID" value="ATI42647.1"/>
    <property type="molecule type" value="Genomic_DNA"/>
</dbReference>
<dbReference type="PANTHER" id="PTHR14239:SF10">
    <property type="entry name" value="REDUCTASE"/>
    <property type="match status" value="1"/>
</dbReference>
<keyword evidence="3" id="KW-1185">Reference proteome</keyword>
<proteinExistence type="predicted"/>
<sequence length="196" mass="20227">MQIAILGTGNMGAPLARILKGAGHDVASFGSKDDPSGGLVTADFVVLALKYEQALAVAAQPRVANALAGKTVIDITNPLAPDFMSLTVGHKTSGAEEIARALPQSQVVKAFNTIFASVLADHADGKTCTLPVFVAGDDPAAVDAVVALVQEMKLTAINAGSLSNARYLEPMTEMMIQFGYSLGHGDRVGFTLSEAA</sequence>
<protein>
    <recommendedName>
        <fullName evidence="1">6-phosphogluconate dehydrogenase NADP-binding domain-containing protein</fullName>
    </recommendedName>
</protein>
<dbReference type="GO" id="GO:0050661">
    <property type="term" value="F:NADP binding"/>
    <property type="evidence" value="ECO:0007669"/>
    <property type="project" value="InterPro"/>
</dbReference>
<dbReference type="AlphaFoldDB" id="A0A291M1A5"/>
<organism evidence="2 3">
    <name type="scientific">Pacificitalea manganoxidans</name>
    <dbReference type="NCBI Taxonomy" id="1411902"/>
    <lineage>
        <taxon>Bacteria</taxon>
        <taxon>Pseudomonadati</taxon>
        <taxon>Pseudomonadota</taxon>
        <taxon>Alphaproteobacteria</taxon>
        <taxon>Rhodobacterales</taxon>
        <taxon>Paracoccaceae</taxon>
        <taxon>Pacificitalea</taxon>
    </lineage>
</organism>
<reference evidence="2 3" key="1">
    <citation type="submission" date="2017-05" db="EMBL/GenBank/DDBJ databases">
        <title>Comparative genomic and metabolic analysis of manganese-oxidizing mechanisms in Celeribater manganoxidans DY25T: its adaption to the environment of polymetallic nodule.</title>
        <authorList>
            <person name="Wang X."/>
        </authorList>
    </citation>
    <scope>NUCLEOTIDE SEQUENCE [LARGE SCALE GENOMIC DNA]</scope>
    <source>
        <strain evidence="2 3">DY25</strain>
    </source>
</reference>
<dbReference type="InterPro" id="IPR006115">
    <property type="entry name" value="6PGDH_NADP-bd"/>
</dbReference>
<dbReference type="RefSeq" id="WP_097373728.1">
    <property type="nucleotide sequence ID" value="NZ_CP021404.1"/>
</dbReference>
<feature type="domain" description="6-phosphogluconate dehydrogenase NADP-binding" evidence="1">
    <location>
        <begin position="2"/>
        <end position="52"/>
    </location>
</feature>
<dbReference type="PANTHER" id="PTHR14239">
    <property type="entry name" value="DUDULIN-RELATED"/>
    <property type="match status" value="1"/>
</dbReference>
<accession>A0A291M1A5</accession>
<dbReference type="InterPro" id="IPR051267">
    <property type="entry name" value="STEAP_metalloreductase"/>
</dbReference>